<dbReference type="Gene3D" id="2.120.10.80">
    <property type="entry name" value="Kelch-type beta propeller"/>
    <property type="match status" value="2"/>
</dbReference>
<accession>A0A1X7TBT1</accession>
<dbReference type="OrthoDB" id="432528at2759"/>
<evidence type="ECO:0000313" key="5">
    <source>
        <dbReference type="EnsemblMetazoa" id="Aqu2.1.11777_001"/>
    </source>
</evidence>
<evidence type="ECO:0000256" key="1">
    <source>
        <dbReference type="ARBA" id="ARBA00022441"/>
    </source>
</evidence>
<dbReference type="EnsemblMetazoa" id="Aqu2.1.11777_001">
    <property type="protein sequence ID" value="Aqu2.1.11777_001"/>
    <property type="gene ID" value="Aqu2.1.11777"/>
</dbReference>
<keyword evidence="4" id="KW-0812">Transmembrane</keyword>
<dbReference type="PANTHER" id="PTHR46228:SF2">
    <property type="entry name" value="KELCH REPEAT PROTEIN (AFU_ORTHOLOGUE AFUA_4G14350)"/>
    <property type="match status" value="1"/>
</dbReference>
<reference evidence="5" key="1">
    <citation type="submission" date="2017-05" db="UniProtKB">
        <authorList>
            <consortium name="EnsemblMetazoa"/>
        </authorList>
    </citation>
    <scope>IDENTIFICATION</scope>
</reference>
<protein>
    <submittedName>
        <fullName evidence="5">Uncharacterized protein</fullName>
    </submittedName>
</protein>
<dbReference type="PANTHER" id="PTHR46228">
    <property type="entry name" value="KELCH DOMAIN-CONTAINING PROTEIN"/>
    <property type="match status" value="1"/>
</dbReference>
<evidence type="ECO:0000256" key="4">
    <source>
        <dbReference type="SAM" id="Phobius"/>
    </source>
</evidence>
<sequence>MSGKSFKIRAKHKAPVIGESLYLWAGSQVNLPAVHESLQKKDLTSTVDVYQLSAADWSSHLTRGTPPLGVIGYSCTTSHSNIYYFGGYCGHDDCYHNTLNVLNTIKMEWTLCSNAEQSLMKKGYAGMISLEFDGAEYLVIIGGRGSTPTVYHPQFQYDQLNDGGVRTNEQLLYNVSTGQFTVPSVSGQCCPPTSSFIIEKITTTGNRGVMFGGRVTVNGDLNTATNSVYIFSVTHSIINWEILKPGAIPNEGLWPMERYCHASAIINGDSTSPTLVVIGGKDKKNQLVNECLLFDSITTGQYSCRKIPLPESVTGRYAHSLTAVTMSPHCVWLVIVGGCKEFEWKDVGGGKEEPWVTYINDTNRLTMIIGLVYSEAGEWIVESVLDGNDLTSKNYQKKYQSYSKTRTWRMDQLIEYPTEREIKLQRYIQSLDEDLQVAHESKVSLQEALVEANKQVKGDDSNDIMSSVLDIKDNEKLKLKVVDMEEKEEQYLKEKQIIIEDYEKLKAKVADNEVYVTKILKEKTRVEEKKQVITEDYEKLKTKVADMEEKEEKYLEEKQIIIGDKQNLKTDISKKDKVIAKLTSQVEEQSQNEKKIITKKDSYIAKLMKEKSQLQERVTSLEEQSIKETSSIGLQFNYLIPSMVDELKKKRIQAPLLSLLKPDRQKLMTILIYIVFLSFIIYASYGPQSSFIAPLPGVEVVRSTNVVVPGGRAITIEKFGLIIVSPPDALPDGLFSVINIRLGISGPYIYPDSDTNHTMVAASPVYWLSSSKEFLKPLQFGIRHYTSQKSIIKVYTADNNQMNMSYIFEEIPNVTVSRDYVYFSVNHFSGFSANSTETTFCGTLYYQRSPTVKFQWDYNYVISQCSLVDLHDFDKTWSKQFKNHMILFEEHSTEIELVIEFNPSKNWSVVASFDLVYTKEILQMNYIANNMQFSLQWTRNDGLPASEELKFFLKGARTPRNITVKTQSIDYWEYYLYNKFFIVVASVVTIMIGFFILILVLSCQGNKKDILILFIIMIIIISIFLISYCFQDHINEIIKYLIFILQSILAALLLYLVFYRLVPEMKSTLVLEQLWNKLLFMKNNK</sequence>
<evidence type="ECO:0000256" key="2">
    <source>
        <dbReference type="ARBA" id="ARBA00022737"/>
    </source>
</evidence>
<feature type="transmembrane region" description="Helical" evidence="4">
    <location>
        <begin position="1010"/>
        <end position="1031"/>
    </location>
</feature>
<proteinExistence type="predicted"/>
<evidence type="ECO:0000256" key="3">
    <source>
        <dbReference type="SAM" id="Coils"/>
    </source>
</evidence>
<keyword evidence="2" id="KW-0677">Repeat</keyword>
<keyword evidence="4" id="KW-0472">Membrane</keyword>
<feature type="coiled-coil region" evidence="3">
    <location>
        <begin position="523"/>
        <end position="557"/>
    </location>
</feature>
<name>A0A1X7TBT1_AMPQE</name>
<keyword evidence="4" id="KW-1133">Transmembrane helix</keyword>
<feature type="transmembrane region" description="Helical" evidence="4">
    <location>
        <begin position="980"/>
        <end position="1003"/>
    </location>
</feature>
<dbReference type="Gene3D" id="2.60.220.30">
    <property type="match status" value="1"/>
</dbReference>
<dbReference type="InParanoid" id="A0A1X7TBT1"/>
<dbReference type="AlphaFoldDB" id="A0A1X7TBT1"/>
<keyword evidence="3" id="KW-0175">Coiled coil</keyword>
<feature type="transmembrane region" description="Helical" evidence="4">
    <location>
        <begin position="1037"/>
        <end position="1058"/>
    </location>
</feature>
<keyword evidence="1" id="KW-0880">Kelch repeat</keyword>
<organism evidence="5">
    <name type="scientific">Amphimedon queenslandica</name>
    <name type="common">Sponge</name>
    <dbReference type="NCBI Taxonomy" id="400682"/>
    <lineage>
        <taxon>Eukaryota</taxon>
        <taxon>Metazoa</taxon>
        <taxon>Porifera</taxon>
        <taxon>Demospongiae</taxon>
        <taxon>Heteroscleromorpha</taxon>
        <taxon>Haplosclerida</taxon>
        <taxon>Niphatidae</taxon>
        <taxon>Amphimedon</taxon>
    </lineage>
</organism>
<feature type="transmembrane region" description="Helical" evidence="4">
    <location>
        <begin position="667"/>
        <end position="685"/>
    </location>
</feature>
<dbReference type="SUPFAM" id="SSF117281">
    <property type="entry name" value="Kelch motif"/>
    <property type="match status" value="2"/>
</dbReference>
<dbReference type="InterPro" id="IPR015915">
    <property type="entry name" value="Kelch-typ_b-propeller"/>
</dbReference>